<evidence type="ECO:0000313" key="3">
    <source>
        <dbReference type="Proteomes" id="UP000811246"/>
    </source>
</evidence>
<organism evidence="2 3">
    <name type="scientific">Carya illinoinensis</name>
    <name type="common">Pecan</name>
    <dbReference type="NCBI Taxonomy" id="32201"/>
    <lineage>
        <taxon>Eukaryota</taxon>
        <taxon>Viridiplantae</taxon>
        <taxon>Streptophyta</taxon>
        <taxon>Embryophyta</taxon>
        <taxon>Tracheophyta</taxon>
        <taxon>Spermatophyta</taxon>
        <taxon>Magnoliopsida</taxon>
        <taxon>eudicotyledons</taxon>
        <taxon>Gunneridae</taxon>
        <taxon>Pentapetalae</taxon>
        <taxon>rosids</taxon>
        <taxon>fabids</taxon>
        <taxon>Fagales</taxon>
        <taxon>Juglandaceae</taxon>
        <taxon>Carya</taxon>
    </lineage>
</organism>
<gene>
    <name evidence="2" type="ORF">I3842_11G083600</name>
</gene>
<feature type="chain" id="PRO_5037965161" evidence="1">
    <location>
        <begin position="17"/>
        <end position="56"/>
    </location>
</feature>
<accession>A0A922DNG1</accession>
<proteinExistence type="predicted"/>
<sequence>MVVVFYVFFPALCTLGAPKLKKEKFHNMILLGLANGDSRTLPRELNMMMWMVQLRV</sequence>
<name>A0A922DNG1_CARIL</name>
<dbReference type="AlphaFoldDB" id="A0A922DNG1"/>
<protein>
    <submittedName>
        <fullName evidence="2">Uncharacterized protein</fullName>
    </submittedName>
</protein>
<comment type="caution">
    <text evidence="2">The sequence shown here is derived from an EMBL/GenBank/DDBJ whole genome shotgun (WGS) entry which is preliminary data.</text>
</comment>
<dbReference type="Proteomes" id="UP000811246">
    <property type="component" value="Chromosome 11"/>
</dbReference>
<evidence type="ECO:0000313" key="2">
    <source>
        <dbReference type="EMBL" id="KAG6687657.1"/>
    </source>
</evidence>
<feature type="signal peptide" evidence="1">
    <location>
        <begin position="1"/>
        <end position="16"/>
    </location>
</feature>
<dbReference type="EMBL" id="CM031835">
    <property type="protein sequence ID" value="KAG6687657.1"/>
    <property type="molecule type" value="Genomic_DNA"/>
</dbReference>
<evidence type="ECO:0000256" key="1">
    <source>
        <dbReference type="SAM" id="SignalP"/>
    </source>
</evidence>
<keyword evidence="1" id="KW-0732">Signal</keyword>
<reference evidence="2" key="1">
    <citation type="submission" date="2021-01" db="EMBL/GenBank/DDBJ databases">
        <authorList>
            <person name="Lovell J.T."/>
            <person name="Bentley N."/>
            <person name="Bhattarai G."/>
            <person name="Jenkins J.W."/>
            <person name="Sreedasyam A."/>
            <person name="Alarcon Y."/>
            <person name="Bock C."/>
            <person name="Boston L."/>
            <person name="Carlson J."/>
            <person name="Cervantes K."/>
            <person name="Clermont K."/>
            <person name="Krom N."/>
            <person name="Kubenka K."/>
            <person name="Mamidi S."/>
            <person name="Mattison C."/>
            <person name="Monteros M."/>
            <person name="Pisani C."/>
            <person name="Plott C."/>
            <person name="Rajasekar S."/>
            <person name="Rhein H.S."/>
            <person name="Rohla C."/>
            <person name="Song M."/>
            <person name="Hilaire R.S."/>
            <person name="Shu S."/>
            <person name="Wells L."/>
            <person name="Wang X."/>
            <person name="Webber J."/>
            <person name="Heerema R.J."/>
            <person name="Klein P."/>
            <person name="Conner P."/>
            <person name="Grauke L."/>
            <person name="Grimwood J."/>
            <person name="Schmutz J."/>
            <person name="Randall J.J."/>
        </authorList>
    </citation>
    <scope>NUCLEOTIDE SEQUENCE</scope>
    <source>
        <tissue evidence="2">Leaf</tissue>
    </source>
</reference>